<keyword evidence="2" id="KW-0229">DNA integration</keyword>
<dbReference type="PROSITE" id="PS51898">
    <property type="entry name" value="TYR_RECOMBINASE"/>
    <property type="match status" value="1"/>
</dbReference>
<evidence type="ECO:0000259" key="7">
    <source>
        <dbReference type="PROSITE" id="PS51900"/>
    </source>
</evidence>
<dbReference type="InterPro" id="IPR044068">
    <property type="entry name" value="CB"/>
</dbReference>
<evidence type="ECO:0000313" key="8">
    <source>
        <dbReference type="EMBL" id="MFD1314353.1"/>
    </source>
</evidence>
<comment type="similarity">
    <text evidence="1">Belongs to the 'phage' integrase family.</text>
</comment>
<comment type="caution">
    <text evidence="8">The sequence shown here is derived from an EMBL/GenBank/DDBJ whole genome shotgun (WGS) entry which is preliminary data.</text>
</comment>
<evidence type="ECO:0000256" key="2">
    <source>
        <dbReference type="ARBA" id="ARBA00022908"/>
    </source>
</evidence>
<dbReference type="Gene3D" id="1.10.443.10">
    <property type="entry name" value="Intergrase catalytic core"/>
    <property type="match status" value="1"/>
</dbReference>
<dbReference type="EMBL" id="JBHTMY010000002">
    <property type="protein sequence ID" value="MFD1314353.1"/>
    <property type="molecule type" value="Genomic_DNA"/>
</dbReference>
<dbReference type="Gene3D" id="1.10.150.130">
    <property type="match status" value="1"/>
</dbReference>
<gene>
    <name evidence="8" type="ORF">ACFQ39_01900</name>
</gene>
<sequence>MAKVSVTEGHHQGKKVYLIEFRYNHELIQQVKSIGCIWSKSRGKWYLNFNKENEQLLKNLFPSEIKRLNAAKQTKTKLTSDDFDKETLKIIHAYVKYLRGKLYSESTVKSYYNHILEFLYYTKGRPIETLSNRDVELFVEDVYLSRKYSASTHRQVISAIRHFKNLYSDCLIDNVALDSPEKSRFLPSVLAKEEVLRLLQVTQNLKHRAILALLYSAGLRIGELINLKLSHIDISRRQLIVKSGKGRKDRYVILANSFLPLLNNYLFSYKPEIYFVEGTKAGEPYTAGSIRNFLRKSCKKAGIRKLVTPHTLRHSYATHLLENGVDIRYIQVLLGHSRPETTMVYTHVAKRDMLAIESPLDTMVKTFMETDNGDKKLTISRDLNL</sequence>
<dbReference type="Pfam" id="PF00589">
    <property type="entry name" value="Phage_integrase"/>
    <property type="match status" value="1"/>
</dbReference>
<keyword evidence="3 5" id="KW-0238">DNA-binding</keyword>
<feature type="domain" description="Core-binding (CB)" evidence="7">
    <location>
        <begin position="85"/>
        <end position="168"/>
    </location>
</feature>
<dbReference type="RefSeq" id="WP_377175877.1">
    <property type="nucleotide sequence ID" value="NZ_JBHTMY010000002.1"/>
</dbReference>
<accession>A0ABW3Y1E8</accession>
<evidence type="ECO:0000256" key="1">
    <source>
        <dbReference type="ARBA" id="ARBA00008857"/>
    </source>
</evidence>
<dbReference type="PANTHER" id="PTHR30349">
    <property type="entry name" value="PHAGE INTEGRASE-RELATED"/>
    <property type="match status" value="1"/>
</dbReference>
<dbReference type="PROSITE" id="PS51900">
    <property type="entry name" value="CB"/>
    <property type="match status" value="1"/>
</dbReference>
<dbReference type="InterPro" id="IPR011010">
    <property type="entry name" value="DNA_brk_join_enz"/>
</dbReference>
<organism evidence="8 9">
    <name type="scientific">Namhaeicola litoreus</name>
    <dbReference type="NCBI Taxonomy" id="1052145"/>
    <lineage>
        <taxon>Bacteria</taxon>
        <taxon>Pseudomonadati</taxon>
        <taxon>Bacteroidota</taxon>
        <taxon>Flavobacteriia</taxon>
        <taxon>Flavobacteriales</taxon>
        <taxon>Flavobacteriaceae</taxon>
        <taxon>Namhaeicola</taxon>
    </lineage>
</organism>
<evidence type="ECO:0000259" key="6">
    <source>
        <dbReference type="PROSITE" id="PS51898"/>
    </source>
</evidence>
<keyword evidence="9" id="KW-1185">Reference proteome</keyword>
<dbReference type="InterPro" id="IPR050090">
    <property type="entry name" value="Tyrosine_recombinase_XerCD"/>
</dbReference>
<dbReference type="InterPro" id="IPR002104">
    <property type="entry name" value="Integrase_catalytic"/>
</dbReference>
<proteinExistence type="inferred from homology"/>
<name>A0ABW3Y1E8_9FLAO</name>
<evidence type="ECO:0000256" key="3">
    <source>
        <dbReference type="ARBA" id="ARBA00023125"/>
    </source>
</evidence>
<dbReference type="Proteomes" id="UP001597201">
    <property type="component" value="Unassembled WGS sequence"/>
</dbReference>
<dbReference type="SUPFAM" id="SSF56349">
    <property type="entry name" value="DNA breaking-rejoining enzymes"/>
    <property type="match status" value="1"/>
</dbReference>
<dbReference type="PANTHER" id="PTHR30349:SF64">
    <property type="entry name" value="PROPHAGE INTEGRASE INTD-RELATED"/>
    <property type="match status" value="1"/>
</dbReference>
<dbReference type="InterPro" id="IPR010998">
    <property type="entry name" value="Integrase_recombinase_N"/>
</dbReference>
<protein>
    <submittedName>
        <fullName evidence="8">Tyrosine-type recombinase/integrase</fullName>
    </submittedName>
</protein>
<reference evidence="9" key="1">
    <citation type="journal article" date="2019" name="Int. J. Syst. Evol. Microbiol.">
        <title>The Global Catalogue of Microorganisms (GCM) 10K type strain sequencing project: providing services to taxonomists for standard genome sequencing and annotation.</title>
        <authorList>
            <consortium name="The Broad Institute Genomics Platform"/>
            <consortium name="The Broad Institute Genome Sequencing Center for Infectious Disease"/>
            <person name="Wu L."/>
            <person name="Ma J."/>
        </authorList>
    </citation>
    <scope>NUCLEOTIDE SEQUENCE [LARGE SCALE GENOMIC DNA]</scope>
    <source>
        <strain evidence="9">CCUG 61485</strain>
    </source>
</reference>
<evidence type="ECO:0000256" key="4">
    <source>
        <dbReference type="ARBA" id="ARBA00023172"/>
    </source>
</evidence>
<feature type="domain" description="Tyr recombinase" evidence="6">
    <location>
        <begin position="185"/>
        <end position="358"/>
    </location>
</feature>
<keyword evidence="4" id="KW-0233">DNA recombination</keyword>
<dbReference type="InterPro" id="IPR013762">
    <property type="entry name" value="Integrase-like_cat_sf"/>
</dbReference>
<dbReference type="Pfam" id="PF13495">
    <property type="entry name" value="Phage_int_SAM_4"/>
    <property type="match status" value="1"/>
</dbReference>
<dbReference type="InterPro" id="IPR004107">
    <property type="entry name" value="Integrase_SAM-like_N"/>
</dbReference>
<evidence type="ECO:0000256" key="5">
    <source>
        <dbReference type="PROSITE-ProRule" id="PRU01248"/>
    </source>
</evidence>
<evidence type="ECO:0000313" key="9">
    <source>
        <dbReference type="Proteomes" id="UP001597201"/>
    </source>
</evidence>